<evidence type="ECO:0000256" key="2">
    <source>
        <dbReference type="ARBA" id="ARBA00022448"/>
    </source>
</evidence>
<feature type="transmembrane region" description="Helical" evidence="10">
    <location>
        <begin position="489"/>
        <end position="518"/>
    </location>
</feature>
<gene>
    <name evidence="13" type="ORF">PVAG01_07453</name>
</gene>
<feature type="transmembrane region" description="Helical" evidence="10">
    <location>
        <begin position="131"/>
        <end position="149"/>
    </location>
</feature>
<dbReference type="PANTHER" id="PTHR24223">
    <property type="entry name" value="ATP-BINDING CASSETTE SUB-FAMILY C"/>
    <property type="match status" value="1"/>
</dbReference>
<feature type="transmembrane region" description="Helical" evidence="10">
    <location>
        <begin position="1127"/>
        <end position="1146"/>
    </location>
</feature>
<dbReference type="InterPro" id="IPR044726">
    <property type="entry name" value="ABCC_6TM_D2"/>
</dbReference>
<name>A0ABR4PCG6_9HELO</name>
<feature type="transmembrane region" description="Helical" evidence="10">
    <location>
        <begin position="102"/>
        <end position="119"/>
    </location>
</feature>
<keyword evidence="5" id="KW-0067">ATP-binding</keyword>
<evidence type="ECO:0000256" key="9">
    <source>
        <dbReference type="SAM" id="MobiDB-lite"/>
    </source>
</evidence>
<evidence type="ECO:0000313" key="14">
    <source>
        <dbReference type="Proteomes" id="UP001629113"/>
    </source>
</evidence>
<dbReference type="InterPro" id="IPR044746">
    <property type="entry name" value="ABCC_6TM_D1"/>
</dbReference>
<feature type="domain" description="ABC transporter" evidence="11">
    <location>
        <begin position="603"/>
        <end position="838"/>
    </location>
</feature>
<feature type="domain" description="ABC transmembrane type-1" evidence="12">
    <location>
        <begin position="283"/>
        <end position="559"/>
    </location>
</feature>
<keyword evidence="2" id="KW-0813">Transport</keyword>
<keyword evidence="4" id="KW-0547">Nucleotide-binding</keyword>
<dbReference type="SUPFAM" id="SSF90123">
    <property type="entry name" value="ABC transporter transmembrane region"/>
    <property type="match status" value="2"/>
</dbReference>
<sequence length="1443" mass="159379">MASSSSFCPPGVDAIFGPQVNPACRTFDFTRLFEESFFSIAPSAIFLLLATLRTTRIFFQRPIVNKGWLHVSKLVAIGLLAAVDITQLVLGSNSRSLKTPATIPSNVLAMLVTLFMLVLSHLEHCKAFRPSSIICTYISISLLLDIPQARTLWMSQSQQRWHATAITFQIAMAIKVLILLLESRGKTQLLLQDDHPRSPEETTNVFSRRVFWWLNKLFRKGYQKSLSLPDLFVLDSNLSSQKLGNDLQSKWDQNRKSTSKHTLARCICESFLGSLLAPLVPRILLTAFTYTQPFLVQAVTTFLAKDSESAPDNNGYGLIAAYGLVYSGIAISNGWYWHKQYRFITTIRGSLVSVIYSKTLRMGVGAATSSEATTLMSADVERIATGLRSLHETWAGGVELGLGLWLLYRQVGLAMLCMLGVTLACTFGASKTAQYATRRQKLWMEAMQKRLADTINAIGSLKSIKMLGLEDRLFTLVQDLRQKEVDACVHFRVATTAIITLAHASLFMNSVLVFAAFLPIANRDNLLFTTARIFNTLTLVSLISEPLQSFLQALPQLGMSLGCIQRIQAYLLTADHHDPRRHFDDDFDSLTSSREGKEPTEKIKQENAFVVRNGHFGWIAGSDAVLKDVNVEIPQGKLTLVVGPVGCGKTTLLHALLGEVVQVKGDVSCQRNEIAFCAQQPWLTNGTAREGIIGYSLDDPAWYDRVVRACALDLDFLELPLGDQTSVGSGGTALSGGQKQRLALARAVYARKSVVLLDDVLSGLDRHTERSVFDGLFGVDGLFRTSLPDTTVVLATHAVRHLKFADHVIAMHPGGNGVDQGTLSELNDRGHVLQNPEHAAQEEKEEQEELVRQAKQPKTDTKTNAPAGTHSKSAPVKVEETVSDRNILQFYLKAMGLWNTIGFMAMGVFTVGLWKVSEYWARLWAEHSEAHPENPQNSFYLGIYALLNGLALVIATFWFGHWLLKVIPKTGISFHERILGTVLNSTYPFLSRADTGGLATRFGQDLLLVDTELPTSFANTFFLLFILFAQLALIASASAYLLAAFPILAVLIYMIQRVYLRTSKRIRHLDLETKAPLYAQFTDALKGTASIRAFGWQSSSKLENETLLNDSQRPFYLLYCVQRWLECVLDFMVAGIAVVIVGVAVATRSKVGGAQIGVALLNLVSLGDTMKSLVKYWTQMETSIAAVSRIRNFIDVTPQELQPPAGAVIEKPRRSSDGTSIVLKDLSASYSQDGPKVLSELSLTIAAGEKIAICGRSGSGKSSFLNVLLGMIDVPSGELLIGGRSFETFGNKRLRQSVNTIPQDPYFFPGTFRENLDQESGFSDEEIQVRLRKVGLDSEVVKAGGLDAQLEREKFSAGQLQLFSLARAMLHPKGILLLDEATSNVDHETDKKMHDIIFNDFADQTVIAILHRREELHRFDRVALIEKGKVVSIGEPATVNLDA</sequence>
<keyword evidence="6 10" id="KW-1133">Transmembrane helix</keyword>
<dbReference type="InterPro" id="IPR050173">
    <property type="entry name" value="ABC_transporter_C-like"/>
</dbReference>
<dbReference type="InterPro" id="IPR036640">
    <property type="entry name" value="ABC1_TM_sf"/>
</dbReference>
<dbReference type="InterPro" id="IPR017871">
    <property type="entry name" value="ABC_transporter-like_CS"/>
</dbReference>
<dbReference type="InterPro" id="IPR027417">
    <property type="entry name" value="P-loop_NTPase"/>
</dbReference>
<keyword evidence="7 10" id="KW-0472">Membrane</keyword>
<feature type="transmembrane region" description="Helical" evidence="10">
    <location>
        <begin position="411"/>
        <end position="430"/>
    </location>
</feature>
<dbReference type="CDD" id="cd03250">
    <property type="entry name" value="ABCC_MRP_domain1"/>
    <property type="match status" value="1"/>
</dbReference>
<comment type="subcellular location">
    <subcellularLocation>
        <location evidence="1">Membrane</location>
        <topology evidence="1">Multi-pass membrane protein</topology>
    </subcellularLocation>
</comment>
<evidence type="ECO:0000256" key="3">
    <source>
        <dbReference type="ARBA" id="ARBA00022692"/>
    </source>
</evidence>
<keyword evidence="8" id="KW-0325">Glycoprotein</keyword>
<dbReference type="InterPro" id="IPR003439">
    <property type="entry name" value="ABC_transporter-like_ATP-bd"/>
</dbReference>
<feature type="domain" description="ABC transporter" evidence="11">
    <location>
        <begin position="1221"/>
        <end position="1441"/>
    </location>
</feature>
<evidence type="ECO:0000256" key="5">
    <source>
        <dbReference type="ARBA" id="ARBA00022840"/>
    </source>
</evidence>
<proteinExistence type="predicted"/>
<evidence type="ECO:0000259" key="11">
    <source>
        <dbReference type="PROSITE" id="PS50893"/>
    </source>
</evidence>
<comment type="caution">
    <text evidence="13">The sequence shown here is derived from an EMBL/GenBank/DDBJ whole genome shotgun (WGS) entry which is preliminary data.</text>
</comment>
<dbReference type="InterPro" id="IPR056227">
    <property type="entry name" value="TMD0_ABC"/>
</dbReference>
<dbReference type="PROSITE" id="PS00211">
    <property type="entry name" value="ABC_TRANSPORTER_1"/>
    <property type="match status" value="2"/>
</dbReference>
<evidence type="ECO:0000256" key="4">
    <source>
        <dbReference type="ARBA" id="ARBA00022741"/>
    </source>
</evidence>
<dbReference type="PROSITE" id="PS50929">
    <property type="entry name" value="ABC_TM1F"/>
    <property type="match status" value="2"/>
</dbReference>
<dbReference type="CDD" id="cd18579">
    <property type="entry name" value="ABC_6TM_ABCC_D1"/>
    <property type="match status" value="1"/>
</dbReference>
<keyword evidence="14" id="KW-1185">Reference proteome</keyword>
<evidence type="ECO:0000256" key="6">
    <source>
        <dbReference type="ARBA" id="ARBA00022989"/>
    </source>
</evidence>
<feature type="domain" description="ABC transmembrane type-1" evidence="12">
    <location>
        <begin position="930"/>
        <end position="1182"/>
    </location>
</feature>
<dbReference type="CDD" id="cd18580">
    <property type="entry name" value="ABC_6TM_ABCC_D2"/>
    <property type="match status" value="1"/>
</dbReference>
<dbReference type="EMBL" id="JBFCZG010000006">
    <property type="protein sequence ID" value="KAL3421008.1"/>
    <property type="molecule type" value="Genomic_DNA"/>
</dbReference>
<dbReference type="InterPro" id="IPR003593">
    <property type="entry name" value="AAA+_ATPase"/>
</dbReference>
<keyword evidence="3 10" id="KW-0812">Transmembrane</keyword>
<feature type="region of interest" description="Disordered" evidence="9">
    <location>
        <begin position="837"/>
        <end position="876"/>
    </location>
</feature>
<evidence type="ECO:0000256" key="8">
    <source>
        <dbReference type="ARBA" id="ARBA00023180"/>
    </source>
</evidence>
<organism evidence="13 14">
    <name type="scientific">Phlyctema vagabunda</name>
    <dbReference type="NCBI Taxonomy" id="108571"/>
    <lineage>
        <taxon>Eukaryota</taxon>
        <taxon>Fungi</taxon>
        <taxon>Dikarya</taxon>
        <taxon>Ascomycota</taxon>
        <taxon>Pezizomycotina</taxon>
        <taxon>Leotiomycetes</taxon>
        <taxon>Helotiales</taxon>
        <taxon>Dermateaceae</taxon>
        <taxon>Phlyctema</taxon>
    </lineage>
</organism>
<evidence type="ECO:0000256" key="1">
    <source>
        <dbReference type="ARBA" id="ARBA00004141"/>
    </source>
</evidence>
<feature type="transmembrane region" description="Helical" evidence="10">
    <location>
        <begin position="37"/>
        <end position="59"/>
    </location>
</feature>
<evidence type="ECO:0000313" key="13">
    <source>
        <dbReference type="EMBL" id="KAL3421008.1"/>
    </source>
</evidence>
<feature type="transmembrane region" description="Helical" evidence="10">
    <location>
        <begin position="1016"/>
        <end position="1034"/>
    </location>
</feature>
<protein>
    <submittedName>
        <fullName evidence="13">Uncharacterized protein</fullName>
    </submittedName>
</protein>
<feature type="transmembrane region" description="Helical" evidence="10">
    <location>
        <begin position="939"/>
        <end position="964"/>
    </location>
</feature>
<evidence type="ECO:0000259" key="12">
    <source>
        <dbReference type="PROSITE" id="PS50929"/>
    </source>
</evidence>
<dbReference type="PROSITE" id="PS50893">
    <property type="entry name" value="ABC_TRANSPORTER_2"/>
    <property type="match status" value="2"/>
</dbReference>
<dbReference type="SMART" id="SM00382">
    <property type="entry name" value="AAA"/>
    <property type="match status" value="2"/>
</dbReference>
<feature type="compositionally biased region" description="Basic and acidic residues" evidence="9">
    <location>
        <begin position="849"/>
        <end position="861"/>
    </location>
</feature>
<feature type="compositionally biased region" description="Polar residues" evidence="9">
    <location>
        <begin position="862"/>
        <end position="872"/>
    </location>
</feature>
<dbReference type="PANTHER" id="PTHR24223:SF399">
    <property type="entry name" value="ABC TRANSPORTER ATNG"/>
    <property type="match status" value="1"/>
</dbReference>
<dbReference type="SUPFAM" id="SSF52540">
    <property type="entry name" value="P-loop containing nucleoside triphosphate hydrolases"/>
    <property type="match status" value="2"/>
</dbReference>
<evidence type="ECO:0000256" key="7">
    <source>
        <dbReference type="ARBA" id="ARBA00023136"/>
    </source>
</evidence>
<evidence type="ECO:0000256" key="10">
    <source>
        <dbReference type="SAM" id="Phobius"/>
    </source>
</evidence>
<dbReference type="InterPro" id="IPR011527">
    <property type="entry name" value="ABC1_TM_dom"/>
</dbReference>
<dbReference type="Pfam" id="PF00664">
    <property type="entry name" value="ABC_membrane"/>
    <property type="match status" value="2"/>
</dbReference>
<dbReference type="Pfam" id="PF00005">
    <property type="entry name" value="ABC_tran"/>
    <property type="match status" value="2"/>
</dbReference>
<feature type="transmembrane region" description="Helical" evidence="10">
    <location>
        <begin position="71"/>
        <end position="90"/>
    </location>
</feature>
<feature type="transmembrane region" description="Helical" evidence="10">
    <location>
        <begin position="161"/>
        <end position="181"/>
    </location>
</feature>
<feature type="transmembrane region" description="Helical" evidence="10">
    <location>
        <begin position="895"/>
        <end position="914"/>
    </location>
</feature>
<dbReference type="Gene3D" id="1.20.1560.10">
    <property type="entry name" value="ABC transporter type 1, transmembrane domain"/>
    <property type="match status" value="2"/>
</dbReference>
<dbReference type="Proteomes" id="UP001629113">
    <property type="component" value="Unassembled WGS sequence"/>
</dbReference>
<dbReference type="Gene3D" id="3.40.50.300">
    <property type="entry name" value="P-loop containing nucleotide triphosphate hydrolases"/>
    <property type="match status" value="2"/>
</dbReference>
<reference evidence="13 14" key="1">
    <citation type="submission" date="2024-06" db="EMBL/GenBank/DDBJ databases">
        <title>Complete genome of Phlyctema vagabunda strain 19-DSS-EL-015.</title>
        <authorList>
            <person name="Fiorenzani C."/>
        </authorList>
    </citation>
    <scope>NUCLEOTIDE SEQUENCE [LARGE SCALE GENOMIC DNA]</scope>
    <source>
        <strain evidence="13 14">19-DSS-EL-015</strain>
    </source>
</reference>
<feature type="transmembrane region" description="Helical" evidence="10">
    <location>
        <begin position="316"/>
        <end position="337"/>
    </location>
</feature>
<dbReference type="Pfam" id="PF24357">
    <property type="entry name" value="TMD0_ABC"/>
    <property type="match status" value="1"/>
</dbReference>
<accession>A0ABR4PCG6</accession>